<dbReference type="Proteomes" id="UP000003704">
    <property type="component" value="Unassembled WGS sequence"/>
</dbReference>
<organism evidence="1 2">
    <name type="scientific">Hydrocarboniphaga effusa AP103</name>
    <dbReference type="NCBI Taxonomy" id="1172194"/>
    <lineage>
        <taxon>Bacteria</taxon>
        <taxon>Pseudomonadati</taxon>
        <taxon>Pseudomonadota</taxon>
        <taxon>Gammaproteobacteria</taxon>
        <taxon>Nevskiales</taxon>
        <taxon>Nevskiaceae</taxon>
        <taxon>Hydrocarboniphaga</taxon>
    </lineage>
</organism>
<dbReference type="AlphaFoldDB" id="I8TAJ0"/>
<evidence type="ECO:0000313" key="2">
    <source>
        <dbReference type="Proteomes" id="UP000003704"/>
    </source>
</evidence>
<accession>I8TAJ0</accession>
<dbReference type="EMBL" id="AKGD01000001">
    <property type="protein sequence ID" value="EIT70730.1"/>
    <property type="molecule type" value="Genomic_DNA"/>
</dbReference>
<comment type="caution">
    <text evidence="1">The sequence shown here is derived from an EMBL/GenBank/DDBJ whole genome shotgun (WGS) entry which is preliminary data.</text>
</comment>
<protein>
    <submittedName>
        <fullName evidence="1">Uncharacterized protein</fullName>
    </submittedName>
</protein>
<sequence>MGKQTFYRKDPDLHQSLRLLGRNACLPKFGKDQVFTQPVEAFMPRVDAG</sequence>
<gene>
    <name evidence="1" type="ORF">WQQ_08670</name>
</gene>
<reference evidence="1 2" key="1">
    <citation type="journal article" date="2012" name="J. Bacteriol.">
        <title>Genome Sequence of n-Alkane-Degrading Hydrocarboniphaga effusa Strain AP103T (ATCC BAA-332T).</title>
        <authorList>
            <person name="Chang H.K."/>
            <person name="Zylstra G.J."/>
            <person name="Chae J.C."/>
        </authorList>
    </citation>
    <scope>NUCLEOTIDE SEQUENCE [LARGE SCALE GENOMIC DNA]</scope>
    <source>
        <strain evidence="1 2">AP103</strain>
    </source>
</reference>
<name>I8TAJ0_9GAMM</name>
<keyword evidence="2" id="KW-1185">Reference proteome</keyword>
<proteinExistence type="predicted"/>
<evidence type="ECO:0000313" key="1">
    <source>
        <dbReference type="EMBL" id="EIT70730.1"/>
    </source>
</evidence>